<sequence>MSRFPIIALLALALAFTLAACGNKGPLVRPSVEDVEDVSVDDPALDAETSADEAAEEVPVEDADVDDDASTPPADPNAD</sequence>
<keyword evidence="4" id="KW-0564">Palmitate</keyword>
<dbReference type="Proteomes" id="UP000319980">
    <property type="component" value="Unassembled WGS sequence"/>
</dbReference>
<dbReference type="EMBL" id="VOHK01000004">
    <property type="protein sequence ID" value="TWT20377.1"/>
    <property type="molecule type" value="Genomic_DNA"/>
</dbReference>
<feature type="chain" id="PRO_5022754425" description="Sugar transporter" evidence="8">
    <location>
        <begin position="21"/>
        <end position="79"/>
    </location>
</feature>
<protein>
    <recommendedName>
        <fullName evidence="11">Sugar transporter</fullName>
    </recommendedName>
</protein>
<reference evidence="9 10" key="1">
    <citation type="journal article" date="2008" name="Int. J. Syst. Evol. Microbiol.">
        <title>Luteimonas marina sp. nov., isolated from seawater.</title>
        <authorList>
            <person name="Baik K.S."/>
            <person name="Park S.C."/>
            <person name="Kim M.S."/>
            <person name="Kim E.M."/>
            <person name="Park C."/>
            <person name="Chun J."/>
            <person name="Seong C.N."/>
        </authorList>
    </citation>
    <scope>NUCLEOTIDE SEQUENCE [LARGE SCALE GENOMIC DNA]</scope>
    <source>
        <strain evidence="9 10">FR1330</strain>
    </source>
</reference>
<keyword evidence="10" id="KW-1185">Reference proteome</keyword>
<dbReference type="PROSITE" id="PS51257">
    <property type="entry name" value="PROKAR_LIPOPROTEIN"/>
    <property type="match status" value="1"/>
</dbReference>
<name>A0A5C5U376_9GAMM</name>
<comment type="subcellular location">
    <subcellularLocation>
        <location evidence="1">Cell outer membrane</location>
        <topology evidence="1">Lipid-anchor</topology>
    </subcellularLocation>
</comment>
<evidence type="ECO:0000256" key="6">
    <source>
        <dbReference type="ARBA" id="ARBA00023288"/>
    </source>
</evidence>
<accession>A0A5C5U376</accession>
<dbReference type="RefSeq" id="WP_146388112.1">
    <property type="nucleotide sequence ID" value="NZ_VOHK01000004.1"/>
</dbReference>
<dbReference type="GO" id="GO:0009279">
    <property type="term" value="C:cell outer membrane"/>
    <property type="evidence" value="ECO:0007669"/>
    <property type="project" value="UniProtKB-SubCell"/>
</dbReference>
<feature type="signal peptide" evidence="8">
    <location>
        <begin position="1"/>
        <end position="20"/>
    </location>
</feature>
<dbReference type="AlphaFoldDB" id="A0A5C5U376"/>
<dbReference type="Pfam" id="PF13627">
    <property type="entry name" value="LptM_cons"/>
    <property type="match status" value="1"/>
</dbReference>
<evidence type="ECO:0000256" key="1">
    <source>
        <dbReference type="ARBA" id="ARBA00004459"/>
    </source>
</evidence>
<evidence type="ECO:0000256" key="3">
    <source>
        <dbReference type="ARBA" id="ARBA00023136"/>
    </source>
</evidence>
<evidence type="ECO:0000313" key="9">
    <source>
        <dbReference type="EMBL" id="TWT20377.1"/>
    </source>
</evidence>
<dbReference type="NCBIfam" id="NF047847">
    <property type="entry name" value="SS_mature_LptM"/>
    <property type="match status" value="1"/>
</dbReference>
<evidence type="ECO:0000256" key="8">
    <source>
        <dbReference type="SAM" id="SignalP"/>
    </source>
</evidence>
<evidence type="ECO:0000256" key="5">
    <source>
        <dbReference type="ARBA" id="ARBA00023237"/>
    </source>
</evidence>
<gene>
    <name evidence="9" type="ORF">FQY83_11685</name>
</gene>
<feature type="compositionally biased region" description="Low complexity" evidence="7">
    <location>
        <begin position="70"/>
        <end position="79"/>
    </location>
</feature>
<feature type="compositionally biased region" description="Acidic residues" evidence="7">
    <location>
        <begin position="33"/>
        <end position="69"/>
    </location>
</feature>
<dbReference type="InterPro" id="IPR032831">
    <property type="entry name" value="LptM_cons"/>
</dbReference>
<evidence type="ECO:0000256" key="4">
    <source>
        <dbReference type="ARBA" id="ARBA00023139"/>
    </source>
</evidence>
<evidence type="ECO:0000313" key="10">
    <source>
        <dbReference type="Proteomes" id="UP000319980"/>
    </source>
</evidence>
<feature type="region of interest" description="Disordered" evidence="7">
    <location>
        <begin position="27"/>
        <end position="79"/>
    </location>
</feature>
<proteinExistence type="predicted"/>
<keyword evidence="6" id="KW-0449">Lipoprotein</keyword>
<evidence type="ECO:0000256" key="2">
    <source>
        <dbReference type="ARBA" id="ARBA00022729"/>
    </source>
</evidence>
<evidence type="ECO:0000256" key="7">
    <source>
        <dbReference type="SAM" id="MobiDB-lite"/>
    </source>
</evidence>
<comment type="caution">
    <text evidence="9">The sequence shown here is derived from an EMBL/GenBank/DDBJ whole genome shotgun (WGS) entry which is preliminary data.</text>
</comment>
<keyword evidence="5" id="KW-0998">Cell outer membrane</keyword>
<organism evidence="9 10">
    <name type="scientific">Luteimonas marina</name>
    <dbReference type="NCBI Taxonomy" id="488485"/>
    <lineage>
        <taxon>Bacteria</taxon>
        <taxon>Pseudomonadati</taxon>
        <taxon>Pseudomonadota</taxon>
        <taxon>Gammaproteobacteria</taxon>
        <taxon>Lysobacterales</taxon>
        <taxon>Lysobacteraceae</taxon>
        <taxon>Luteimonas</taxon>
    </lineage>
</organism>
<keyword evidence="2 8" id="KW-0732">Signal</keyword>
<keyword evidence="3" id="KW-0472">Membrane</keyword>
<evidence type="ECO:0008006" key="11">
    <source>
        <dbReference type="Google" id="ProtNLM"/>
    </source>
</evidence>